<evidence type="ECO:0000313" key="3">
    <source>
        <dbReference type="Proteomes" id="UP001164286"/>
    </source>
</evidence>
<dbReference type="SUPFAM" id="SSF103107">
    <property type="entry name" value="Hypothetical protein c14orf129, hspc210"/>
    <property type="match status" value="1"/>
</dbReference>
<organism evidence="2 3">
    <name type="scientific">Dioszegia hungarica</name>
    <dbReference type="NCBI Taxonomy" id="4972"/>
    <lineage>
        <taxon>Eukaryota</taxon>
        <taxon>Fungi</taxon>
        <taxon>Dikarya</taxon>
        <taxon>Basidiomycota</taxon>
        <taxon>Agaricomycotina</taxon>
        <taxon>Tremellomycetes</taxon>
        <taxon>Tremellales</taxon>
        <taxon>Bulleribasidiaceae</taxon>
        <taxon>Dioszegia</taxon>
    </lineage>
</organism>
<dbReference type="RefSeq" id="XP_052944681.1">
    <property type="nucleotide sequence ID" value="XM_053089785.1"/>
</dbReference>
<accession>A0AA38LUG3</accession>
<dbReference type="GeneID" id="77728990"/>
<dbReference type="Proteomes" id="UP001164286">
    <property type="component" value="Unassembled WGS sequence"/>
</dbReference>
<dbReference type="InterPro" id="IPR007967">
    <property type="entry name" value="GSKIP_dom"/>
</dbReference>
<dbReference type="InterPro" id="IPR023231">
    <property type="entry name" value="GSKIP_dom_sf"/>
</dbReference>
<comment type="caution">
    <text evidence="2">The sequence shown here is derived from an EMBL/GenBank/DDBJ whole genome shotgun (WGS) entry which is preliminary data.</text>
</comment>
<reference evidence="2" key="1">
    <citation type="journal article" date="2022" name="G3 (Bethesda)">
        <title>High quality genome of the basidiomycete yeast Dioszegia hungarica PDD-24b-2 isolated from cloud water.</title>
        <authorList>
            <person name="Jarrige D."/>
            <person name="Haridas S."/>
            <person name="Bleykasten-Grosshans C."/>
            <person name="Joly M."/>
            <person name="Nadalig T."/>
            <person name="Sancelme M."/>
            <person name="Vuilleumier S."/>
            <person name="Grigoriev I.V."/>
            <person name="Amato P."/>
            <person name="Bringel F."/>
        </authorList>
    </citation>
    <scope>NUCLEOTIDE SEQUENCE</scope>
    <source>
        <strain evidence="2">PDD-24b-2</strain>
    </source>
</reference>
<dbReference type="Pfam" id="PF05303">
    <property type="entry name" value="GSKIP_dom"/>
    <property type="match status" value="1"/>
</dbReference>
<dbReference type="Gene3D" id="3.30.2280.10">
    <property type="entry name" value="Hypothetical protein (hspc210)"/>
    <property type="match status" value="1"/>
</dbReference>
<sequence length="163" mass="17460">MSSPPPSNILSDPVSELASALQMNAFGLDAATTSIVIEESFPITPEDRERVGVEAIRTGKIGEGVTAKAKVGLMGGEGNLVIVLDRRGYTLIEATTTTTKTYPNQTFESLEALLIAISPSYVSAMTAEIQRRFADHDFGQMDEVVEEGDVPGDLEGVRKESEP</sequence>
<dbReference type="AlphaFoldDB" id="A0AA38LUG3"/>
<feature type="domain" description="GSKIP" evidence="1">
    <location>
        <begin position="79"/>
        <end position="132"/>
    </location>
</feature>
<name>A0AA38LUG3_9TREE</name>
<evidence type="ECO:0000313" key="2">
    <source>
        <dbReference type="EMBL" id="KAI9634904.1"/>
    </source>
</evidence>
<protein>
    <recommendedName>
        <fullName evidence="1">GSKIP domain-containing protein</fullName>
    </recommendedName>
</protein>
<proteinExistence type="predicted"/>
<gene>
    <name evidence="2" type="ORF">MKK02DRAFT_37780</name>
</gene>
<keyword evidence="3" id="KW-1185">Reference proteome</keyword>
<evidence type="ECO:0000259" key="1">
    <source>
        <dbReference type="Pfam" id="PF05303"/>
    </source>
</evidence>
<dbReference type="EMBL" id="JAKWFO010000006">
    <property type="protein sequence ID" value="KAI9634904.1"/>
    <property type="molecule type" value="Genomic_DNA"/>
</dbReference>